<dbReference type="FunFam" id="2.40.100.10:FF:000023">
    <property type="entry name" value="Peptidyl-prolyl cis-trans isomerase"/>
    <property type="match status" value="1"/>
</dbReference>
<dbReference type="eggNOG" id="KOG0865">
    <property type="taxonomic scope" value="Eukaryota"/>
</dbReference>
<evidence type="ECO:0000313" key="6">
    <source>
        <dbReference type="EMBL" id="RCV23137.1"/>
    </source>
</evidence>
<dbReference type="RefSeq" id="XP_004967282.1">
    <property type="nucleotide sequence ID" value="XM_004967225.4"/>
</dbReference>
<sequence length="213" mass="23004">MASRRISPAALCLWLALAGVVVQAHTKPDESLTKVTVKTFFDIEIDGKPTGRIILGLFGETVPKTAENFRALCTGEKGIGKAAKPLYYKGSTFHRIIPEFMIQGGDFTNFNGTGGESIYGSVFPDENFKLNHTHSGTLSMANYGKDSNGSQFFITTVKGSRMPKKVDGLHVVFGEVLDGMDVVHEIEAQGQPTGEPKAKVVIVNSGQLPDDEL</sequence>
<dbReference type="Pfam" id="PF00160">
    <property type="entry name" value="Pro_isomerase"/>
    <property type="match status" value="1"/>
</dbReference>
<evidence type="ECO:0000256" key="2">
    <source>
        <dbReference type="ARBA" id="ARBA00023110"/>
    </source>
</evidence>
<dbReference type="GO" id="GO:0016018">
    <property type="term" value="F:cyclosporin A binding"/>
    <property type="evidence" value="ECO:0000318"/>
    <property type="project" value="GO_Central"/>
</dbReference>
<keyword evidence="3 4" id="KW-0413">Isomerase</keyword>
<dbReference type="Proteomes" id="UP000004995">
    <property type="component" value="Unassembled WGS sequence"/>
</dbReference>
<evidence type="ECO:0000256" key="1">
    <source>
        <dbReference type="ARBA" id="ARBA00007365"/>
    </source>
</evidence>
<feature type="domain" description="PPIase cyclophilin-type" evidence="5">
    <location>
        <begin position="40"/>
        <end position="207"/>
    </location>
</feature>
<evidence type="ECO:0000313" key="8">
    <source>
        <dbReference type="Proteomes" id="UP000004995"/>
    </source>
</evidence>
<dbReference type="InterPro" id="IPR029000">
    <property type="entry name" value="Cyclophilin-like_dom_sf"/>
</dbReference>
<evidence type="ECO:0000313" key="7">
    <source>
        <dbReference type="EnsemblPlants" id="KQL12147"/>
    </source>
</evidence>
<protein>
    <recommendedName>
        <fullName evidence="4">Peptidyl-prolyl cis-trans isomerase</fullName>
        <shortName evidence="4">PPIase</shortName>
        <ecNumber evidence="4">5.2.1.8</ecNumber>
    </recommendedName>
</protein>
<dbReference type="Gene3D" id="2.40.100.10">
    <property type="entry name" value="Cyclophilin-like"/>
    <property type="match status" value="1"/>
</dbReference>
<dbReference type="GO" id="GO:0005737">
    <property type="term" value="C:cytoplasm"/>
    <property type="evidence" value="ECO:0000318"/>
    <property type="project" value="GO_Central"/>
</dbReference>
<dbReference type="PROSITE" id="PS50072">
    <property type="entry name" value="CSA_PPIASE_2"/>
    <property type="match status" value="1"/>
</dbReference>
<dbReference type="InterPro" id="IPR024936">
    <property type="entry name" value="Cyclophilin-type_PPIase"/>
</dbReference>
<keyword evidence="2 4" id="KW-0697">Rotamase</keyword>
<evidence type="ECO:0000256" key="3">
    <source>
        <dbReference type="ARBA" id="ARBA00023235"/>
    </source>
</evidence>
<feature type="chain" id="PRO_5009997786" description="Peptidyl-prolyl cis-trans isomerase" evidence="4">
    <location>
        <begin position="25"/>
        <end position="213"/>
    </location>
</feature>
<dbReference type="OMA" id="SCGYKPM"/>
<dbReference type="PRINTS" id="PR00153">
    <property type="entry name" value="CSAPPISMRASE"/>
</dbReference>
<comment type="function">
    <text evidence="4">PPIases accelerate the folding of proteins. It catalyzes the cis-trans isomerization of proline imidic peptide bonds in oligopeptides.</text>
</comment>
<dbReference type="AlphaFoldDB" id="K3XZB1"/>
<dbReference type="EnsemblPlants" id="KQL12147">
    <property type="protein sequence ID" value="KQL12147"/>
    <property type="gene ID" value="SETIT_007271mg"/>
</dbReference>
<dbReference type="EMBL" id="CM003531">
    <property type="protein sequence ID" value="RCV23137.1"/>
    <property type="molecule type" value="Genomic_DNA"/>
</dbReference>
<dbReference type="SUPFAM" id="SSF50891">
    <property type="entry name" value="Cyclophilin-like"/>
    <property type="match status" value="1"/>
</dbReference>
<dbReference type="GO" id="GO:0006457">
    <property type="term" value="P:protein folding"/>
    <property type="evidence" value="ECO:0000318"/>
    <property type="project" value="GO_Central"/>
</dbReference>
<reference evidence="6 8" key="1">
    <citation type="journal article" date="2012" name="Nat. Biotechnol.">
        <title>Reference genome sequence of the model plant Setaria.</title>
        <authorList>
            <person name="Bennetzen J.L."/>
            <person name="Schmutz J."/>
            <person name="Wang H."/>
            <person name="Percifield R."/>
            <person name="Hawkins J."/>
            <person name="Pontaroli A.C."/>
            <person name="Estep M."/>
            <person name="Feng L."/>
            <person name="Vaughn J.N."/>
            <person name="Grimwood J."/>
            <person name="Jenkins J."/>
            <person name="Barry K."/>
            <person name="Lindquist E."/>
            <person name="Hellsten U."/>
            <person name="Deshpande S."/>
            <person name="Wang X."/>
            <person name="Wu X."/>
            <person name="Mitros T."/>
            <person name="Triplett J."/>
            <person name="Yang X."/>
            <person name="Ye C.Y."/>
            <person name="Mauro-Herrera M."/>
            <person name="Wang L."/>
            <person name="Li P."/>
            <person name="Sharma M."/>
            <person name="Sharma R."/>
            <person name="Ronald P.C."/>
            <person name="Panaud O."/>
            <person name="Kellogg E.A."/>
            <person name="Brutnell T.P."/>
            <person name="Doust A.N."/>
            <person name="Tuskan G.A."/>
            <person name="Rokhsar D."/>
            <person name="Devos K.M."/>
        </authorList>
    </citation>
    <scope>NUCLEOTIDE SEQUENCE [LARGE SCALE GENOMIC DNA]</scope>
    <source>
        <strain evidence="8">cv. Yugu1</strain>
        <strain evidence="6">Yugu1</strain>
    </source>
</reference>
<comment type="similarity">
    <text evidence="1 4">Belongs to the cyclophilin-type PPIase family.</text>
</comment>
<organism evidence="6">
    <name type="scientific">Setaria italica</name>
    <name type="common">Foxtail millet</name>
    <name type="synonym">Panicum italicum</name>
    <dbReference type="NCBI Taxonomy" id="4555"/>
    <lineage>
        <taxon>Eukaryota</taxon>
        <taxon>Viridiplantae</taxon>
        <taxon>Streptophyta</taxon>
        <taxon>Embryophyta</taxon>
        <taxon>Tracheophyta</taxon>
        <taxon>Spermatophyta</taxon>
        <taxon>Magnoliopsida</taxon>
        <taxon>Liliopsida</taxon>
        <taxon>Poales</taxon>
        <taxon>Poaceae</taxon>
        <taxon>PACMAD clade</taxon>
        <taxon>Panicoideae</taxon>
        <taxon>Panicodae</taxon>
        <taxon>Paniceae</taxon>
        <taxon>Cenchrinae</taxon>
        <taxon>Setaria</taxon>
    </lineage>
</organism>
<dbReference type="InterPro" id="IPR020892">
    <property type="entry name" value="Cyclophilin-type_PPIase_CS"/>
</dbReference>
<dbReference type="STRING" id="4555.K3XZB1"/>
<dbReference type="HOGENOM" id="CLU_012062_4_2_1"/>
<dbReference type="EC" id="5.2.1.8" evidence="4"/>
<comment type="catalytic activity">
    <reaction evidence="4">
        <text>[protein]-peptidylproline (omega=180) = [protein]-peptidylproline (omega=0)</text>
        <dbReference type="Rhea" id="RHEA:16237"/>
        <dbReference type="Rhea" id="RHEA-COMP:10747"/>
        <dbReference type="Rhea" id="RHEA-COMP:10748"/>
        <dbReference type="ChEBI" id="CHEBI:83833"/>
        <dbReference type="ChEBI" id="CHEBI:83834"/>
        <dbReference type="EC" id="5.2.1.8"/>
    </reaction>
</comment>
<dbReference type="EMBL" id="AGNK02002700">
    <property type="status" value="NOT_ANNOTATED_CDS"/>
    <property type="molecule type" value="Genomic_DNA"/>
</dbReference>
<proteinExistence type="inferred from homology"/>
<dbReference type="OrthoDB" id="193499at2759"/>
<dbReference type="PANTHER" id="PTHR11071:SF454">
    <property type="entry name" value="PEPTIDYL-PROLYL CIS-TRANS ISOMERASE"/>
    <property type="match status" value="1"/>
</dbReference>
<keyword evidence="4" id="KW-0732">Signal</keyword>
<dbReference type="InterPro" id="IPR002130">
    <property type="entry name" value="Cyclophilin-type_PPIase_dom"/>
</dbReference>
<keyword evidence="8" id="KW-1185">Reference proteome</keyword>
<dbReference type="Gramene" id="KQL12147">
    <property type="protein sequence ID" value="KQL12147"/>
    <property type="gene ID" value="SETIT_007271mg"/>
</dbReference>
<dbReference type="PROSITE" id="PS00170">
    <property type="entry name" value="CSA_PPIASE_1"/>
    <property type="match status" value="1"/>
</dbReference>
<feature type="signal peptide" evidence="4">
    <location>
        <begin position="1"/>
        <end position="24"/>
    </location>
</feature>
<dbReference type="GO" id="GO:0003755">
    <property type="term" value="F:peptidyl-prolyl cis-trans isomerase activity"/>
    <property type="evidence" value="ECO:0000318"/>
    <property type="project" value="GO_Central"/>
</dbReference>
<gene>
    <name evidence="7" type="primary">LOC101777039</name>
    <name evidence="6" type="ORF">SETIT_4G274400v2</name>
</gene>
<dbReference type="KEGG" id="sita:101777039"/>
<dbReference type="PANTHER" id="PTHR11071">
    <property type="entry name" value="PEPTIDYL-PROLYL CIS-TRANS ISOMERASE"/>
    <property type="match status" value="1"/>
</dbReference>
<evidence type="ECO:0000259" key="5">
    <source>
        <dbReference type="PROSITE" id="PS50072"/>
    </source>
</evidence>
<evidence type="ECO:0000256" key="4">
    <source>
        <dbReference type="RuleBase" id="RU363019"/>
    </source>
</evidence>
<dbReference type="PIRSF" id="PIRSF001467">
    <property type="entry name" value="Peptidylpro_ismrse"/>
    <property type="match status" value="1"/>
</dbReference>
<name>K3XZB1_SETIT</name>
<accession>K3XZB1</accession>
<reference evidence="7" key="3">
    <citation type="submission" date="2018-08" db="UniProtKB">
        <authorList>
            <consortium name="EnsemblPlants"/>
        </authorList>
    </citation>
    <scope>IDENTIFICATION</scope>
    <source>
        <strain evidence="7">Yugu1</strain>
    </source>
</reference>
<reference evidence="6" key="2">
    <citation type="submission" date="2015-07" db="EMBL/GenBank/DDBJ databases">
        <authorList>
            <person name="Noorani M."/>
        </authorList>
    </citation>
    <scope>NUCLEOTIDE SEQUENCE</scope>
    <source>
        <strain evidence="6">Yugu1</strain>
    </source>
</reference>
<dbReference type="GeneID" id="101777039"/>